<evidence type="ECO:0000313" key="2">
    <source>
        <dbReference type="Proteomes" id="UP000316621"/>
    </source>
</evidence>
<dbReference type="AlphaFoldDB" id="A0A4Y7L660"/>
<name>A0A4Y7L660_PAPSO</name>
<dbReference type="Proteomes" id="UP000316621">
    <property type="component" value="Chromosome 10"/>
</dbReference>
<organism evidence="1 2">
    <name type="scientific">Papaver somniferum</name>
    <name type="common">Opium poppy</name>
    <dbReference type="NCBI Taxonomy" id="3469"/>
    <lineage>
        <taxon>Eukaryota</taxon>
        <taxon>Viridiplantae</taxon>
        <taxon>Streptophyta</taxon>
        <taxon>Embryophyta</taxon>
        <taxon>Tracheophyta</taxon>
        <taxon>Spermatophyta</taxon>
        <taxon>Magnoliopsida</taxon>
        <taxon>Ranunculales</taxon>
        <taxon>Papaveraceae</taxon>
        <taxon>Papaveroideae</taxon>
        <taxon>Papaver</taxon>
    </lineage>
</organism>
<reference evidence="1 2" key="1">
    <citation type="journal article" date="2018" name="Science">
        <title>The opium poppy genome and morphinan production.</title>
        <authorList>
            <person name="Guo L."/>
            <person name="Winzer T."/>
            <person name="Yang X."/>
            <person name="Li Y."/>
            <person name="Ning Z."/>
            <person name="He Z."/>
            <person name="Teodor R."/>
            <person name="Lu Y."/>
            <person name="Bowser T.A."/>
            <person name="Graham I.A."/>
            <person name="Ye K."/>
        </authorList>
    </citation>
    <scope>NUCLEOTIDE SEQUENCE [LARGE SCALE GENOMIC DNA]</scope>
    <source>
        <strain evidence="2">cv. HN1</strain>
        <tissue evidence="1">Leaves</tissue>
    </source>
</reference>
<proteinExistence type="predicted"/>
<dbReference type="EMBL" id="CM010724">
    <property type="protein sequence ID" value="RZC79918.1"/>
    <property type="molecule type" value="Genomic_DNA"/>
</dbReference>
<gene>
    <name evidence="1" type="ORF">C5167_042491</name>
</gene>
<keyword evidence="2" id="KW-1185">Reference proteome</keyword>
<sequence>MHGHDAYSMSSSSRSKPSQVIFLSDSKKPLKVLFAGDRISEAESELSMGGQYNQQSGGACYQVVTRRTSIVYEWL</sequence>
<evidence type="ECO:0000313" key="1">
    <source>
        <dbReference type="EMBL" id="RZC79918.1"/>
    </source>
</evidence>
<protein>
    <submittedName>
        <fullName evidence="1">Uncharacterized protein</fullName>
    </submittedName>
</protein>
<accession>A0A4Y7L660</accession>
<dbReference type="Gramene" id="RZC79918">
    <property type="protein sequence ID" value="RZC79918"/>
    <property type="gene ID" value="C5167_042491"/>
</dbReference>